<dbReference type="AlphaFoldDB" id="A0A7S4SJI5"/>
<dbReference type="InterPro" id="IPR036020">
    <property type="entry name" value="WW_dom_sf"/>
</dbReference>
<gene>
    <name evidence="3" type="ORF">AMON00008_LOCUS51050</name>
</gene>
<evidence type="ECO:0000313" key="3">
    <source>
        <dbReference type="EMBL" id="CAE4647422.1"/>
    </source>
</evidence>
<dbReference type="PROSITE" id="PS50020">
    <property type="entry name" value="WW_DOMAIN_2"/>
    <property type="match status" value="1"/>
</dbReference>
<feature type="region of interest" description="Disordered" evidence="1">
    <location>
        <begin position="294"/>
        <end position="328"/>
    </location>
</feature>
<dbReference type="Pfam" id="PF00397">
    <property type="entry name" value="WW"/>
    <property type="match status" value="1"/>
</dbReference>
<dbReference type="CDD" id="cd00201">
    <property type="entry name" value="WW"/>
    <property type="match status" value="1"/>
</dbReference>
<dbReference type="SMART" id="SM00456">
    <property type="entry name" value="WW"/>
    <property type="match status" value="1"/>
</dbReference>
<dbReference type="Gene3D" id="2.20.70.10">
    <property type="match status" value="1"/>
</dbReference>
<dbReference type="EMBL" id="HBNR01072013">
    <property type="protein sequence ID" value="CAE4647422.1"/>
    <property type="molecule type" value="Transcribed_RNA"/>
</dbReference>
<dbReference type="SUPFAM" id="SSF51045">
    <property type="entry name" value="WW domain"/>
    <property type="match status" value="1"/>
</dbReference>
<sequence length="354" mass="37940">MAMKGGGKGKGNLPGMPGSTLDGLPGDGVAIFREGAEQAVEFCEQLRNAMVPYAQGKIHFDNLDVSNVQWPLMNFSLLLDVLQEKAASTKRLKAFKAGLDDECLGCLAGWIEQLPPESLPLEIHLSHNNITQRGLDVLLTAIEGKRALLTQQALPIWLRLETNKVDISPQSSVMKPLVEQGRVVLVAHIRDRVPGDACVAMPSFIKPSGGQGWQQNSPAVMALPAATTVPGMGASWNAGYAGSPWWGNGGAGGGYGGASYGGASWWNQGHIGYQQKGPSWAGMGGWPQPAAQYVAPQQSQGGGRTADRSRTPAARNPGGTKLPPGWEEHFSDEYKIPYYWNTQTGESLWEPPEE</sequence>
<dbReference type="InterPro" id="IPR001202">
    <property type="entry name" value="WW_dom"/>
</dbReference>
<reference evidence="3" key="1">
    <citation type="submission" date="2021-01" db="EMBL/GenBank/DDBJ databases">
        <authorList>
            <person name="Corre E."/>
            <person name="Pelletier E."/>
            <person name="Niang G."/>
            <person name="Scheremetjew M."/>
            <person name="Finn R."/>
            <person name="Kale V."/>
            <person name="Holt S."/>
            <person name="Cochrane G."/>
            <person name="Meng A."/>
            <person name="Brown T."/>
            <person name="Cohen L."/>
        </authorList>
    </citation>
    <scope>NUCLEOTIDE SEQUENCE</scope>
    <source>
        <strain evidence="3">CCMP3105</strain>
    </source>
</reference>
<proteinExistence type="predicted"/>
<evidence type="ECO:0000256" key="1">
    <source>
        <dbReference type="SAM" id="MobiDB-lite"/>
    </source>
</evidence>
<protein>
    <recommendedName>
        <fullName evidence="2">WW domain-containing protein</fullName>
    </recommendedName>
</protein>
<accession>A0A7S4SJI5</accession>
<evidence type="ECO:0000259" key="2">
    <source>
        <dbReference type="PROSITE" id="PS50020"/>
    </source>
</evidence>
<name>A0A7S4SJI5_9DINO</name>
<organism evidence="3">
    <name type="scientific">Alexandrium monilatum</name>
    <dbReference type="NCBI Taxonomy" id="311494"/>
    <lineage>
        <taxon>Eukaryota</taxon>
        <taxon>Sar</taxon>
        <taxon>Alveolata</taxon>
        <taxon>Dinophyceae</taxon>
        <taxon>Gonyaulacales</taxon>
        <taxon>Pyrocystaceae</taxon>
        <taxon>Alexandrium</taxon>
    </lineage>
</organism>
<feature type="domain" description="WW" evidence="2">
    <location>
        <begin position="320"/>
        <end position="354"/>
    </location>
</feature>